<keyword evidence="17" id="KW-1185">Reference proteome</keyword>
<dbReference type="InterPro" id="IPR003593">
    <property type="entry name" value="AAA+_ATPase"/>
</dbReference>
<accession>A0A9W7A676</accession>
<dbReference type="SUPFAM" id="SSF52540">
    <property type="entry name" value="P-loop containing nucleoside triphosphate hydrolases"/>
    <property type="match status" value="2"/>
</dbReference>
<evidence type="ECO:0000256" key="12">
    <source>
        <dbReference type="SAM" id="Coils"/>
    </source>
</evidence>
<comment type="caution">
    <text evidence="16">The sequence shown here is derived from an EMBL/GenBank/DDBJ whole genome shotgun (WGS) entry which is preliminary data.</text>
</comment>
<evidence type="ECO:0000256" key="10">
    <source>
        <dbReference type="ARBA" id="ARBA00022884"/>
    </source>
</evidence>
<sequence length="654" mass="71712">MKLLIGFSVLSTFMVQPSTSFTSVFLPKTVSSCSPMTSGNRLPSILPPPPSFATTCLYGKKKKNSNIGGGSSGGYDKRSQKSSSSSSSSSSLTDKLDSDFIFSLMKVSKKLPNSDRMVLDSIDLSFYPGAKIGVVGSNGSGKSTLLKIMAGLDPDFTGTARPKPGAKIGYLAQEPVLEYKTVQENIEASISESRSILDEYNNLALKLGEDMEPSEMESVMDRFNVLQDVIDAGDLWELDRTVERAMESLRCPPGDAEIANLSGGEKRRVALASLLLRNHDVLLLDEPTNHLDAESVSWLEQFLDQFKGTVVCITHDRYFLENVAQWILELDRGKGIPHEGNYSKWLEEKAKRFEREKQEENASSRRLKEEMEWIKSTPKAKGNKSKARLNRYEDLVSASTPRELTSRGSIFIPPGPRLGDVVVSAKNLNKSFNSKVLLKDVNFDLPPGSIVGVVGPNGAGKSTLVKMITGDEKPDSGDLQVGQTVSLVSVGQERDDSLSEDKTAFEEISGGLDEIELGSSKVSSRAYCSWFGIRSNLQQSKVKDLSGGERNRCLLAKMVKSGGNFLILDEPTNDLDSETIRSLEDALLTFGGSALVVSHDRYFLDKIATHILAFEGDSKVHYFEGNYGEYEADKVKRLGENVIKPITYAKLVNA</sequence>
<organism evidence="16 17">
    <name type="scientific">Triparma laevis f. longispina</name>
    <dbReference type="NCBI Taxonomy" id="1714387"/>
    <lineage>
        <taxon>Eukaryota</taxon>
        <taxon>Sar</taxon>
        <taxon>Stramenopiles</taxon>
        <taxon>Ochrophyta</taxon>
        <taxon>Bolidophyceae</taxon>
        <taxon>Parmales</taxon>
        <taxon>Triparmaceae</taxon>
        <taxon>Triparma</taxon>
    </lineage>
</organism>
<keyword evidence="11" id="KW-0648">Protein biosynthesis</keyword>
<evidence type="ECO:0000256" key="4">
    <source>
        <dbReference type="ARBA" id="ARBA00022730"/>
    </source>
</evidence>
<evidence type="ECO:0000256" key="3">
    <source>
        <dbReference type="ARBA" id="ARBA00022555"/>
    </source>
</evidence>
<feature type="coiled-coil region" evidence="12">
    <location>
        <begin position="343"/>
        <end position="370"/>
    </location>
</feature>
<dbReference type="EMBL" id="BRXW01000540">
    <property type="protein sequence ID" value="GMH64125.1"/>
    <property type="molecule type" value="Genomic_DNA"/>
</dbReference>
<keyword evidence="2" id="KW-0963">Cytoplasm</keyword>
<evidence type="ECO:0000256" key="9">
    <source>
        <dbReference type="ARBA" id="ARBA00022845"/>
    </source>
</evidence>
<comment type="similarity">
    <text evidence="1">Belongs to the ABC transporter superfamily. ABCF family. Translational throttle EttA subfamily.</text>
</comment>
<dbReference type="PROSITE" id="PS00211">
    <property type="entry name" value="ABC_TRANSPORTER_1"/>
    <property type="match status" value="1"/>
</dbReference>
<dbReference type="FunFam" id="3.40.50.300:FF:000011">
    <property type="entry name" value="Putative ABC transporter ATP-binding component"/>
    <property type="match status" value="1"/>
</dbReference>
<dbReference type="HAMAP" id="MF_00847">
    <property type="entry name" value="EttA"/>
    <property type="match status" value="1"/>
</dbReference>
<dbReference type="SMART" id="SM00382">
    <property type="entry name" value="AAA"/>
    <property type="match status" value="2"/>
</dbReference>
<gene>
    <name evidence="16" type="ORF">TrLO_g314</name>
</gene>
<dbReference type="PROSITE" id="PS50893">
    <property type="entry name" value="ABC_TRANSPORTER_2"/>
    <property type="match status" value="2"/>
</dbReference>
<dbReference type="OrthoDB" id="6500128at2759"/>
<feature type="chain" id="PRO_5040843225" description="ABC transporter domain-containing protein" evidence="14">
    <location>
        <begin position="21"/>
        <end position="654"/>
    </location>
</feature>
<dbReference type="GO" id="GO:0005524">
    <property type="term" value="F:ATP binding"/>
    <property type="evidence" value="ECO:0007669"/>
    <property type="project" value="UniProtKB-KW"/>
</dbReference>
<feature type="compositionally biased region" description="Low complexity" evidence="13">
    <location>
        <begin position="82"/>
        <end position="91"/>
    </location>
</feature>
<dbReference type="InterPro" id="IPR017871">
    <property type="entry name" value="ABC_transporter-like_CS"/>
</dbReference>
<evidence type="ECO:0000256" key="5">
    <source>
        <dbReference type="ARBA" id="ARBA00022737"/>
    </source>
</evidence>
<keyword evidence="3" id="KW-0820">tRNA-binding</keyword>
<dbReference type="InterPro" id="IPR032781">
    <property type="entry name" value="ABC_tran_Xtn"/>
</dbReference>
<evidence type="ECO:0000313" key="16">
    <source>
        <dbReference type="EMBL" id="GMH64125.1"/>
    </source>
</evidence>
<keyword evidence="12" id="KW-0175">Coiled coil</keyword>
<feature type="signal peptide" evidence="14">
    <location>
        <begin position="1"/>
        <end position="20"/>
    </location>
</feature>
<dbReference type="GO" id="GO:0006412">
    <property type="term" value="P:translation"/>
    <property type="evidence" value="ECO:0007669"/>
    <property type="project" value="UniProtKB-KW"/>
</dbReference>
<keyword evidence="6" id="KW-0547">Nucleotide-binding</keyword>
<dbReference type="Proteomes" id="UP001165122">
    <property type="component" value="Unassembled WGS sequence"/>
</dbReference>
<dbReference type="PANTHER" id="PTHR43858:SF1">
    <property type="entry name" value="ABC TRANSPORTER-RELATED PROTEIN"/>
    <property type="match status" value="1"/>
</dbReference>
<evidence type="ECO:0000256" key="6">
    <source>
        <dbReference type="ARBA" id="ARBA00022741"/>
    </source>
</evidence>
<keyword evidence="5" id="KW-0677">Repeat</keyword>
<evidence type="ECO:0000256" key="7">
    <source>
        <dbReference type="ARBA" id="ARBA00022801"/>
    </source>
</evidence>
<keyword evidence="14" id="KW-0732">Signal</keyword>
<evidence type="ECO:0000256" key="1">
    <source>
        <dbReference type="ARBA" id="ARBA00005868"/>
    </source>
</evidence>
<dbReference type="Gene3D" id="3.40.50.300">
    <property type="entry name" value="P-loop containing nucleotide triphosphate hydrolases"/>
    <property type="match status" value="2"/>
</dbReference>
<dbReference type="GO" id="GO:0045900">
    <property type="term" value="P:negative regulation of translational elongation"/>
    <property type="evidence" value="ECO:0007669"/>
    <property type="project" value="InterPro"/>
</dbReference>
<keyword evidence="7" id="KW-0378">Hydrolase</keyword>
<dbReference type="FunFam" id="3.40.50.300:FF:000183">
    <property type="entry name" value="ABC transporter ATP-binding protein yjjK"/>
    <property type="match status" value="1"/>
</dbReference>
<dbReference type="CDD" id="cd03221">
    <property type="entry name" value="ABCF_EF-3"/>
    <property type="match status" value="2"/>
</dbReference>
<dbReference type="PANTHER" id="PTHR43858">
    <property type="entry name" value="ENERGY-DEPENDENT TRANSLATIONAL THROTTLE PROTEIN ETTA"/>
    <property type="match status" value="1"/>
</dbReference>
<dbReference type="Pfam" id="PF12848">
    <property type="entry name" value="ABC_tran_Xtn"/>
    <property type="match status" value="1"/>
</dbReference>
<evidence type="ECO:0000256" key="2">
    <source>
        <dbReference type="ARBA" id="ARBA00022490"/>
    </source>
</evidence>
<reference evidence="17" key="1">
    <citation type="journal article" date="2023" name="Commun. Biol.">
        <title>Genome analysis of Parmales, the sister group of diatoms, reveals the evolutionary specialization of diatoms from phago-mixotrophs to photoautotrophs.</title>
        <authorList>
            <person name="Ban H."/>
            <person name="Sato S."/>
            <person name="Yoshikawa S."/>
            <person name="Yamada K."/>
            <person name="Nakamura Y."/>
            <person name="Ichinomiya M."/>
            <person name="Sato N."/>
            <person name="Blanc-Mathieu R."/>
            <person name="Endo H."/>
            <person name="Kuwata A."/>
            <person name="Ogata H."/>
        </authorList>
    </citation>
    <scope>NUCLEOTIDE SEQUENCE [LARGE SCALE GENOMIC DNA]</scope>
    <source>
        <strain evidence="17">NIES 3700</strain>
    </source>
</reference>
<dbReference type="InterPro" id="IPR022374">
    <property type="entry name" value="EttA"/>
</dbReference>
<keyword evidence="9" id="KW-0810">Translation regulation</keyword>
<dbReference type="GO" id="GO:0016887">
    <property type="term" value="F:ATP hydrolysis activity"/>
    <property type="evidence" value="ECO:0007669"/>
    <property type="project" value="InterPro"/>
</dbReference>
<dbReference type="GO" id="GO:0019843">
    <property type="term" value="F:rRNA binding"/>
    <property type="evidence" value="ECO:0007669"/>
    <property type="project" value="UniProtKB-KW"/>
</dbReference>
<evidence type="ECO:0000256" key="13">
    <source>
        <dbReference type="SAM" id="MobiDB-lite"/>
    </source>
</evidence>
<evidence type="ECO:0000313" key="17">
    <source>
        <dbReference type="Proteomes" id="UP001165122"/>
    </source>
</evidence>
<dbReference type="InterPro" id="IPR027417">
    <property type="entry name" value="P-loop_NTPase"/>
</dbReference>
<dbReference type="InterPro" id="IPR003439">
    <property type="entry name" value="ABC_transporter-like_ATP-bd"/>
</dbReference>
<feature type="domain" description="ABC transporter" evidence="15">
    <location>
        <begin position="423"/>
        <end position="641"/>
    </location>
</feature>
<dbReference type="NCBIfam" id="NF008775">
    <property type="entry name" value="PRK11819.1"/>
    <property type="match status" value="1"/>
</dbReference>
<proteinExistence type="inferred from homology"/>
<evidence type="ECO:0000256" key="11">
    <source>
        <dbReference type="ARBA" id="ARBA00022917"/>
    </source>
</evidence>
<dbReference type="AlphaFoldDB" id="A0A9W7A676"/>
<evidence type="ECO:0000256" key="8">
    <source>
        <dbReference type="ARBA" id="ARBA00022840"/>
    </source>
</evidence>
<dbReference type="Pfam" id="PF00005">
    <property type="entry name" value="ABC_tran"/>
    <property type="match status" value="2"/>
</dbReference>
<protein>
    <recommendedName>
        <fullName evidence="15">ABC transporter domain-containing protein</fullName>
    </recommendedName>
</protein>
<keyword evidence="10" id="KW-0694">RNA-binding</keyword>
<feature type="domain" description="ABC transporter" evidence="15">
    <location>
        <begin position="102"/>
        <end position="358"/>
    </location>
</feature>
<evidence type="ECO:0000259" key="15">
    <source>
        <dbReference type="PROSITE" id="PS50893"/>
    </source>
</evidence>
<keyword evidence="8" id="KW-0067">ATP-binding</keyword>
<dbReference type="GO" id="GO:0000049">
    <property type="term" value="F:tRNA binding"/>
    <property type="evidence" value="ECO:0007669"/>
    <property type="project" value="UniProtKB-KW"/>
</dbReference>
<feature type="region of interest" description="Disordered" evidence="13">
    <location>
        <begin position="67"/>
        <end position="93"/>
    </location>
</feature>
<evidence type="ECO:0000256" key="14">
    <source>
        <dbReference type="SAM" id="SignalP"/>
    </source>
</evidence>
<keyword evidence="4" id="KW-0699">rRNA-binding</keyword>
<name>A0A9W7A676_9STRA</name>